<dbReference type="InterPro" id="IPR015424">
    <property type="entry name" value="PyrdxlP-dep_Trfase"/>
</dbReference>
<dbReference type="RefSeq" id="WP_340357613.1">
    <property type="nucleotide sequence ID" value="NZ_JBBKZU010000006.1"/>
</dbReference>
<keyword evidence="6" id="KW-0032">Aminotransferase</keyword>
<sequence length="378" mass="40619">MTHPFSSYRKLFPILENTIQLSSCSQSALSLPVKRAIDDYLDIWTRRGADWGYWMDQVALARAEFARMIHADANDIAVLGSVSDAASAIASALHFDGERQAIVTGSLDFPSICHVWLAQQPRGAQVRFVQAQPGASDTTDKVVRAIDGHTALVSVSHACFYEGQIVDIAATGRAAREHGAVQFVDAYQSAGSLAIDVRAQQVDILAAGAQKYLLGIPGIAFLYVRPELAQRLTPSVTGWFGRVNPFEFNPAKLDFADGAARFNTGTPPMMCASVARAAIGLINEIGVPAIEDYLGDLSAVALEEAPRLGLEVVSPKTPGAKGANTAIRIPNASEVEARMLQSGYVVSARNDVIRVAPHFYNTAEDVVGALRELARLTR</sequence>
<keyword evidence="7" id="KW-1185">Reference proteome</keyword>
<dbReference type="InterPro" id="IPR015422">
    <property type="entry name" value="PyrdxlP-dep_Trfase_small"/>
</dbReference>
<dbReference type="PROSITE" id="PS00595">
    <property type="entry name" value="AA_TRANSFER_CLASS_5"/>
    <property type="match status" value="1"/>
</dbReference>
<gene>
    <name evidence="6" type="ORF">WKW77_14780</name>
</gene>
<dbReference type="SUPFAM" id="SSF53383">
    <property type="entry name" value="PLP-dependent transferases"/>
    <property type="match status" value="1"/>
</dbReference>
<dbReference type="EMBL" id="JBBKZU010000006">
    <property type="protein sequence ID" value="MEJ8812347.1"/>
    <property type="molecule type" value="Genomic_DNA"/>
</dbReference>
<keyword evidence="2" id="KW-0663">Pyridoxal phosphate</keyword>
<keyword evidence="6" id="KW-0808">Transferase</keyword>
<comment type="caution">
    <text evidence="6">The sequence shown here is derived from an EMBL/GenBank/DDBJ whole genome shotgun (WGS) entry which is preliminary data.</text>
</comment>
<dbReference type="GO" id="GO:0008483">
    <property type="term" value="F:transaminase activity"/>
    <property type="evidence" value="ECO:0007669"/>
    <property type="project" value="UniProtKB-KW"/>
</dbReference>
<dbReference type="InterPro" id="IPR000192">
    <property type="entry name" value="Aminotrans_V_dom"/>
</dbReference>
<reference evidence="6 7" key="1">
    <citation type="submission" date="2024-03" db="EMBL/GenBank/DDBJ databases">
        <title>Novel species of the genus Variovorax.</title>
        <authorList>
            <person name="Liu Q."/>
            <person name="Xin Y.-H."/>
        </authorList>
    </citation>
    <scope>NUCLEOTIDE SEQUENCE [LARGE SCALE GENOMIC DNA]</scope>
    <source>
        <strain evidence="6 7">KACC 18899</strain>
    </source>
</reference>
<dbReference type="Proteomes" id="UP001365846">
    <property type="component" value="Unassembled WGS sequence"/>
</dbReference>
<dbReference type="Gene3D" id="3.90.1150.10">
    <property type="entry name" value="Aspartate Aminotransferase, domain 1"/>
    <property type="match status" value="1"/>
</dbReference>
<evidence type="ECO:0000256" key="1">
    <source>
        <dbReference type="ARBA" id="ARBA00001933"/>
    </source>
</evidence>
<dbReference type="Pfam" id="PF00266">
    <property type="entry name" value="Aminotran_5"/>
    <property type="match status" value="1"/>
</dbReference>
<dbReference type="InterPro" id="IPR015421">
    <property type="entry name" value="PyrdxlP-dep_Trfase_major"/>
</dbReference>
<accession>A0ABU8VFB0</accession>
<comment type="similarity">
    <text evidence="3">Belongs to the class-V pyridoxal-phosphate-dependent aminotransferase family.</text>
</comment>
<name>A0ABU8VFB0_9BURK</name>
<evidence type="ECO:0000256" key="3">
    <source>
        <dbReference type="RuleBase" id="RU004075"/>
    </source>
</evidence>
<protein>
    <submittedName>
        <fullName evidence="6">Aminotransferase class V-fold PLP-dependent enzyme</fullName>
    </submittedName>
</protein>
<dbReference type="InterPro" id="IPR020578">
    <property type="entry name" value="Aminotrans_V_PyrdxlP_BS"/>
</dbReference>
<proteinExistence type="inferred from homology"/>
<dbReference type="PANTHER" id="PTHR43586">
    <property type="entry name" value="CYSTEINE DESULFURASE"/>
    <property type="match status" value="1"/>
</dbReference>
<dbReference type="PANTHER" id="PTHR43586:SF15">
    <property type="entry name" value="BLR3095 PROTEIN"/>
    <property type="match status" value="1"/>
</dbReference>
<evidence type="ECO:0000313" key="6">
    <source>
        <dbReference type="EMBL" id="MEJ8812347.1"/>
    </source>
</evidence>
<organism evidence="6 7">
    <name type="scientific">Variovorax ureilyticus</name>
    <dbReference type="NCBI Taxonomy" id="1836198"/>
    <lineage>
        <taxon>Bacteria</taxon>
        <taxon>Pseudomonadati</taxon>
        <taxon>Pseudomonadota</taxon>
        <taxon>Betaproteobacteria</taxon>
        <taxon>Burkholderiales</taxon>
        <taxon>Comamonadaceae</taxon>
        <taxon>Variovorax</taxon>
    </lineage>
</organism>
<comment type="cofactor">
    <cofactor evidence="1 4">
        <name>pyridoxal 5'-phosphate</name>
        <dbReference type="ChEBI" id="CHEBI:597326"/>
    </cofactor>
</comment>
<evidence type="ECO:0000256" key="4">
    <source>
        <dbReference type="RuleBase" id="RU004504"/>
    </source>
</evidence>
<evidence type="ECO:0000259" key="5">
    <source>
        <dbReference type="Pfam" id="PF00266"/>
    </source>
</evidence>
<evidence type="ECO:0000256" key="2">
    <source>
        <dbReference type="ARBA" id="ARBA00022898"/>
    </source>
</evidence>
<dbReference type="Gene3D" id="3.40.640.10">
    <property type="entry name" value="Type I PLP-dependent aspartate aminotransferase-like (Major domain)"/>
    <property type="match status" value="1"/>
</dbReference>
<evidence type="ECO:0000313" key="7">
    <source>
        <dbReference type="Proteomes" id="UP001365846"/>
    </source>
</evidence>
<feature type="domain" description="Aminotransferase class V" evidence="5">
    <location>
        <begin position="55"/>
        <end position="305"/>
    </location>
</feature>